<dbReference type="InterPro" id="IPR036188">
    <property type="entry name" value="FAD/NAD-bd_sf"/>
</dbReference>
<dbReference type="NCBIfam" id="TIGR03970">
    <property type="entry name" value="Rv0697"/>
    <property type="match status" value="1"/>
</dbReference>
<evidence type="ECO:0000259" key="7">
    <source>
        <dbReference type="PROSITE" id="PS00624"/>
    </source>
</evidence>
<dbReference type="PROSITE" id="PS00624">
    <property type="entry name" value="GMC_OXRED_2"/>
    <property type="match status" value="1"/>
</dbReference>
<dbReference type="InterPro" id="IPR000172">
    <property type="entry name" value="GMC_OxRdtase_N"/>
</dbReference>
<name>A0ABX1RJJ3_9PSEU</name>
<dbReference type="Gene3D" id="3.30.410.40">
    <property type="match status" value="1"/>
</dbReference>
<comment type="caution">
    <text evidence="8">The sequence shown here is derived from an EMBL/GenBank/DDBJ whole genome shotgun (WGS) entry which is preliminary data.</text>
</comment>
<dbReference type="SUPFAM" id="SSF51905">
    <property type="entry name" value="FAD/NAD(P)-binding domain"/>
    <property type="match status" value="1"/>
</dbReference>
<dbReference type="InterPro" id="IPR023978">
    <property type="entry name" value="GMC_oxidoreductase_bact"/>
</dbReference>
<evidence type="ECO:0000313" key="9">
    <source>
        <dbReference type="Proteomes" id="UP001296706"/>
    </source>
</evidence>
<sequence length="499" mass="51804">MKSARSCARSVIRCILSHVPRQEFDVVVVGAGSAGCALAARLADDPARRVLLLEAGPGGPAPDLLDVGSLAATRPGHPSNWAYPAQLRPGCVTTVPRGRGLGGSSAINGANWVRATPADADGWGVPGWTWADLLPHYVRSEHDLDHPGAPWHGDRGPVSVRRPSGDLLHPATPRFLDAARRLGFPAEPDKNAGGAPGAGLVPSNGIDGVRVSTAQAYLHPPRAGLVVRPDAAVARVLFDGDRARGVELLDGTVVEAGEVVLAAGAIATPHLLLLSGIGPPDDLRTAGVPVARELPGVGRDWSDHPVVYLPFATADPPAHPHASCVQAALDLDAGADPAGDVEVMLFVRPFDGGTDLHLMCALQHPDSRGTITLTSTDPRVRPRISYAYLRTEHDRRRLRHAIRVGADLLRAGLGVRAAPAGDVLGSDHALDGWIAAHLDTAQHLSGSAAMGPVVDAQLRVHGVPGLRVADTSVLPVVPRRGTAATAVAVGEKAATLLCA</sequence>
<feature type="domain" description="Glucose-methanol-choline oxidoreductase N-terminal" evidence="7">
    <location>
        <begin position="264"/>
        <end position="278"/>
    </location>
</feature>
<protein>
    <submittedName>
        <fullName evidence="8">Mycofactocin system GMC family oxidoreductase MftG</fullName>
        <ecNumber evidence="8">1.-.-.-</ecNumber>
    </submittedName>
</protein>
<keyword evidence="9" id="KW-1185">Reference proteome</keyword>
<keyword evidence="3 5" id="KW-0285">Flavoprotein</keyword>
<accession>A0ABX1RJJ3</accession>
<keyword evidence="8" id="KW-0560">Oxidoreductase</keyword>
<dbReference type="PIRSF" id="PIRSF000137">
    <property type="entry name" value="Alcohol_oxidase"/>
    <property type="match status" value="1"/>
</dbReference>
<keyword evidence="4 5" id="KW-0274">FAD</keyword>
<comment type="similarity">
    <text evidence="2 5">Belongs to the GMC oxidoreductase family.</text>
</comment>
<dbReference type="PANTHER" id="PTHR11552">
    <property type="entry name" value="GLUCOSE-METHANOL-CHOLINE GMC OXIDOREDUCTASE"/>
    <property type="match status" value="1"/>
</dbReference>
<dbReference type="PANTHER" id="PTHR11552:SF147">
    <property type="entry name" value="CHOLINE DEHYDROGENASE, MITOCHONDRIAL"/>
    <property type="match status" value="1"/>
</dbReference>
<evidence type="ECO:0000256" key="5">
    <source>
        <dbReference type="RuleBase" id="RU003968"/>
    </source>
</evidence>
<dbReference type="InterPro" id="IPR007867">
    <property type="entry name" value="GMC_OxRtase_C"/>
</dbReference>
<evidence type="ECO:0000256" key="1">
    <source>
        <dbReference type="ARBA" id="ARBA00001974"/>
    </source>
</evidence>
<gene>
    <name evidence="8" type="primary">mftG</name>
    <name evidence="8" type="ORF">HF577_23265</name>
</gene>
<reference evidence="8 9" key="1">
    <citation type="submission" date="2020-04" db="EMBL/GenBank/DDBJ databases">
        <authorList>
            <person name="Klaysubun C."/>
            <person name="Duangmal K."/>
            <person name="Lipun K."/>
        </authorList>
    </citation>
    <scope>NUCLEOTIDE SEQUENCE [LARGE SCALE GENOMIC DNA]</scope>
    <source>
        <strain evidence="8 9">JCM 11839</strain>
    </source>
</reference>
<dbReference type="Gene3D" id="3.50.50.60">
    <property type="entry name" value="FAD/NAD(P)-binding domain"/>
    <property type="match status" value="1"/>
</dbReference>
<dbReference type="Pfam" id="PF05199">
    <property type="entry name" value="GMC_oxred_C"/>
    <property type="match status" value="1"/>
</dbReference>
<dbReference type="EMBL" id="JAAXKY010000085">
    <property type="protein sequence ID" value="NMH80001.1"/>
    <property type="molecule type" value="Genomic_DNA"/>
</dbReference>
<feature type="domain" description="Glucose-methanol-choline oxidoreductase N-terminal" evidence="6">
    <location>
        <begin position="98"/>
        <end position="121"/>
    </location>
</feature>
<evidence type="ECO:0000259" key="6">
    <source>
        <dbReference type="PROSITE" id="PS00623"/>
    </source>
</evidence>
<dbReference type="Pfam" id="PF00732">
    <property type="entry name" value="GMC_oxred_N"/>
    <property type="match status" value="1"/>
</dbReference>
<organism evidence="8 9">
    <name type="scientific">Pseudonocardia xinjiangensis</name>
    <dbReference type="NCBI Taxonomy" id="75289"/>
    <lineage>
        <taxon>Bacteria</taxon>
        <taxon>Bacillati</taxon>
        <taxon>Actinomycetota</taxon>
        <taxon>Actinomycetes</taxon>
        <taxon>Pseudonocardiales</taxon>
        <taxon>Pseudonocardiaceae</taxon>
        <taxon>Pseudonocardia</taxon>
    </lineage>
</organism>
<comment type="cofactor">
    <cofactor evidence="1">
        <name>FAD</name>
        <dbReference type="ChEBI" id="CHEBI:57692"/>
    </cofactor>
</comment>
<dbReference type="PROSITE" id="PS00623">
    <property type="entry name" value="GMC_OXRED_1"/>
    <property type="match status" value="1"/>
</dbReference>
<dbReference type="InterPro" id="IPR012132">
    <property type="entry name" value="GMC_OxRdtase"/>
</dbReference>
<evidence type="ECO:0000256" key="2">
    <source>
        <dbReference type="ARBA" id="ARBA00010790"/>
    </source>
</evidence>
<dbReference type="Proteomes" id="UP001296706">
    <property type="component" value="Unassembled WGS sequence"/>
</dbReference>
<dbReference type="EC" id="1.-.-.-" evidence="8"/>
<evidence type="ECO:0000256" key="4">
    <source>
        <dbReference type="ARBA" id="ARBA00022827"/>
    </source>
</evidence>
<dbReference type="GO" id="GO:0016491">
    <property type="term" value="F:oxidoreductase activity"/>
    <property type="evidence" value="ECO:0007669"/>
    <property type="project" value="UniProtKB-KW"/>
</dbReference>
<proteinExistence type="inferred from homology"/>
<evidence type="ECO:0000313" key="8">
    <source>
        <dbReference type="EMBL" id="NMH80001.1"/>
    </source>
</evidence>
<dbReference type="SUPFAM" id="SSF54373">
    <property type="entry name" value="FAD-linked reductases, C-terminal domain"/>
    <property type="match status" value="1"/>
</dbReference>
<evidence type="ECO:0000256" key="3">
    <source>
        <dbReference type="ARBA" id="ARBA00022630"/>
    </source>
</evidence>